<proteinExistence type="predicted"/>
<feature type="region of interest" description="Disordered" evidence="1">
    <location>
        <begin position="201"/>
        <end position="239"/>
    </location>
</feature>
<evidence type="ECO:0000313" key="2">
    <source>
        <dbReference type="Proteomes" id="UP000095284"/>
    </source>
</evidence>
<feature type="compositionally biased region" description="Basic and acidic residues" evidence="1">
    <location>
        <begin position="201"/>
        <end position="215"/>
    </location>
</feature>
<evidence type="ECO:0000313" key="3">
    <source>
        <dbReference type="WBParaSite" id="BXY_0865700.1"/>
    </source>
</evidence>
<feature type="region of interest" description="Disordered" evidence="1">
    <location>
        <begin position="132"/>
        <end position="167"/>
    </location>
</feature>
<dbReference type="WBParaSite" id="BXY_0865700.1">
    <property type="protein sequence ID" value="BXY_0865700.1"/>
    <property type="gene ID" value="BXY_0865700"/>
</dbReference>
<evidence type="ECO:0000256" key="1">
    <source>
        <dbReference type="SAM" id="MobiDB-lite"/>
    </source>
</evidence>
<organism evidence="2 3">
    <name type="scientific">Bursaphelenchus xylophilus</name>
    <name type="common">Pinewood nematode worm</name>
    <name type="synonym">Aphelenchoides xylophilus</name>
    <dbReference type="NCBI Taxonomy" id="6326"/>
    <lineage>
        <taxon>Eukaryota</taxon>
        <taxon>Metazoa</taxon>
        <taxon>Ecdysozoa</taxon>
        <taxon>Nematoda</taxon>
        <taxon>Chromadorea</taxon>
        <taxon>Rhabditida</taxon>
        <taxon>Tylenchina</taxon>
        <taxon>Tylenchomorpha</taxon>
        <taxon>Aphelenchoidea</taxon>
        <taxon>Aphelenchoididae</taxon>
        <taxon>Bursaphelenchus</taxon>
    </lineage>
</organism>
<sequence length="239" mass="27030">MDAINHLYTYCSLNDREASRKSAGPHLWVTSLRQPCRGEKAVSNKYIPFAKEQTILVKQSNEKTNELSGRPNTYCICLCPPLQNNIIRPEIAATQKQEAIKIDIYEAAESTTSSSLTTVTSTAEENTCRALVPVERPFRRQSSPGQSARRAPVPPRRSVSARNPALAPNGLVDIPLNGNLAPKRRPAPFRWCAERRAFVQEDEEARKEEARKEYDQQPPLLMYTGRYRPTTPFADNKFR</sequence>
<accession>A0A1I7S6L9</accession>
<dbReference type="AlphaFoldDB" id="A0A1I7S6L9"/>
<feature type="compositionally biased region" description="Low complexity" evidence="1">
    <location>
        <begin position="147"/>
        <end position="162"/>
    </location>
</feature>
<protein>
    <submittedName>
        <fullName evidence="3">Uncharacterized protein</fullName>
    </submittedName>
</protein>
<name>A0A1I7S6L9_BURXY</name>
<dbReference type="Proteomes" id="UP000095284">
    <property type="component" value="Unplaced"/>
</dbReference>
<reference evidence="3" key="1">
    <citation type="submission" date="2016-11" db="UniProtKB">
        <authorList>
            <consortium name="WormBaseParasite"/>
        </authorList>
    </citation>
    <scope>IDENTIFICATION</scope>
</reference>